<accession>A0AB39V9N7</accession>
<dbReference type="Pfam" id="PF05437">
    <property type="entry name" value="AzlD"/>
    <property type="match status" value="1"/>
</dbReference>
<protein>
    <submittedName>
        <fullName evidence="2">AzlD domain-containing protein</fullName>
    </submittedName>
</protein>
<sequence>MIRLNYNENLGILTMILMTLIIMTVILRTLPIFVKIPENNLKVNKFFEALPYTVLTVLVFPDIFTSTGSTNFDIIRVLIGIAIVAYLTFRKTNLGIIIIVSIAVIYFLGMLKGSF</sequence>
<reference evidence="2" key="1">
    <citation type="submission" date="2024-07" db="EMBL/GenBank/DDBJ databases">
        <authorList>
            <person name="Li X.-J."/>
            <person name="Wang X."/>
        </authorList>
    </citation>
    <scope>NUCLEOTIDE SEQUENCE</scope>
    <source>
        <strain evidence="2">HSP-342</strain>
    </source>
</reference>
<dbReference type="AlphaFoldDB" id="A0AB39V9N7"/>
<feature type="transmembrane region" description="Helical" evidence="1">
    <location>
        <begin position="94"/>
        <end position="111"/>
    </location>
</feature>
<feature type="transmembrane region" description="Helical" evidence="1">
    <location>
        <begin position="12"/>
        <end position="34"/>
    </location>
</feature>
<evidence type="ECO:0000313" key="2">
    <source>
        <dbReference type="EMBL" id="XDU63793.1"/>
    </source>
</evidence>
<organism evidence="2">
    <name type="scientific">Leptotrichia mesophila</name>
    <dbReference type="NCBI Taxonomy" id="3239303"/>
    <lineage>
        <taxon>Bacteria</taxon>
        <taxon>Fusobacteriati</taxon>
        <taxon>Fusobacteriota</taxon>
        <taxon>Fusobacteriia</taxon>
        <taxon>Fusobacteriales</taxon>
        <taxon>Leptotrichiaceae</taxon>
        <taxon>Leptotrichia</taxon>
    </lineage>
</organism>
<keyword evidence="1" id="KW-0812">Transmembrane</keyword>
<proteinExistence type="predicted"/>
<gene>
    <name evidence="2" type="ORF">AB8B23_07550</name>
</gene>
<feature type="transmembrane region" description="Helical" evidence="1">
    <location>
        <begin position="70"/>
        <end position="87"/>
    </location>
</feature>
<evidence type="ECO:0000256" key="1">
    <source>
        <dbReference type="SAM" id="Phobius"/>
    </source>
</evidence>
<name>A0AB39V9N7_9FUSO</name>
<dbReference type="InterPro" id="IPR008407">
    <property type="entry name" value="Brnchd-chn_aa_trnsp_AzlD"/>
</dbReference>
<dbReference type="KEGG" id="lmes:AB8B23_07550"/>
<keyword evidence="1" id="KW-1133">Transmembrane helix</keyword>
<dbReference type="EMBL" id="CP165646">
    <property type="protein sequence ID" value="XDU63793.1"/>
    <property type="molecule type" value="Genomic_DNA"/>
</dbReference>
<keyword evidence="1" id="KW-0472">Membrane</keyword>
<dbReference type="RefSeq" id="WP_369712237.1">
    <property type="nucleotide sequence ID" value="NZ_CP165646.1"/>
</dbReference>